<organism evidence="1 2">
    <name type="scientific">Romanomermis culicivorax</name>
    <name type="common">Nematode worm</name>
    <dbReference type="NCBI Taxonomy" id="13658"/>
    <lineage>
        <taxon>Eukaryota</taxon>
        <taxon>Metazoa</taxon>
        <taxon>Ecdysozoa</taxon>
        <taxon>Nematoda</taxon>
        <taxon>Enoplea</taxon>
        <taxon>Dorylaimia</taxon>
        <taxon>Mermithida</taxon>
        <taxon>Mermithoidea</taxon>
        <taxon>Mermithidae</taxon>
        <taxon>Romanomermis</taxon>
    </lineage>
</organism>
<dbReference type="WBParaSite" id="nRc.2.0.1.t10671-RA">
    <property type="protein sequence ID" value="nRc.2.0.1.t10671-RA"/>
    <property type="gene ID" value="nRc.2.0.1.g10671"/>
</dbReference>
<dbReference type="AlphaFoldDB" id="A0A915IBP1"/>
<name>A0A915IBP1_ROMCU</name>
<sequence>MDDVIDESVADRTQKKKKYSIDYRLFDIGLAEKDFVPQFESDDEILNKYRGSQLSFSSGQPGVSRLSMDEFTPPPYVHQWLNKTNTLSQLVNGQGDGNVLYHSVPNWVPRRAYTAQGKSAVGAHWAAERTARHTTGGDKNCCTGQSKQQPAMATIGAIA</sequence>
<evidence type="ECO:0000313" key="1">
    <source>
        <dbReference type="Proteomes" id="UP000887565"/>
    </source>
</evidence>
<protein>
    <submittedName>
        <fullName evidence="2">Uncharacterized protein</fullName>
    </submittedName>
</protein>
<accession>A0A915IBP1</accession>
<evidence type="ECO:0000313" key="2">
    <source>
        <dbReference type="WBParaSite" id="nRc.2.0.1.t10671-RA"/>
    </source>
</evidence>
<keyword evidence="1" id="KW-1185">Reference proteome</keyword>
<dbReference type="Proteomes" id="UP000887565">
    <property type="component" value="Unplaced"/>
</dbReference>
<proteinExistence type="predicted"/>
<reference evidence="2" key="1">
    <citation type="submission" date="2022-11" db="UniProtKB">
        <authorList>
            <consortium name="WormBaseParasite"/>
        </authorList>
    </citation>
    <scope>IDENTIFICATION</scope>
</reference>